<dbReference type="AlphaFoldDB" id="A0A1F5ISN8"/>
<evidence type="ECO:0000256" key="1">
    <source>
        <dbReference type="SAM" id="Phobius"/>
    </source>
</evidence>
<dbReference type="EMBL" id="MFCR01000003">
    <property type="protein sequence ID" value="OGE19388.1"/>
    <property type="molecule type" value="Genomic_DNA"/>
</dbReference>
<feature type="transmembrane region" description="Helical" evidence="1">
    <location>
        <begin position="133"/>
        <end position="156"/>
    </location>
</feature>
<evidence type="ECO:0000259" key="2">
    <source>
        <dbReference type="Pfam" id="PF00535"/>
    </source>
</evidence>
<name>A0A1F5ISN8_9BACT</name>
<dbReference type="PANTHER" id="PTHR48090">
    <property type="entry name" value="UNDECAPRENYL-PHOSPHATE 4-DEOXY-4-FORMAMIDO-L-ARABINOSE TRANSFERASE-RELATED"/>
    <property type="match status" value="1"/>
</dbReference>
<accession>A0A1F5ISN8</accession>
<comment type="caution">
    <text evidence="3">The sequence shown here is derived from an EMBL/GenBank/DDBJ whole genome shotgun (WGS) entry which is preliminary data.</text>
</comment>
<sequence>MKFKHKVAVVIPAFNEEKRIKEVLRDLKKFNLLVIVVDDGSVDRTFLVSKRYCKTVLRHEINLGKGAALKTGIEAAFLLGATAVIIMDSDGQHKTSDIPKFIGALSSGKTDVIFGSRNQGMGVPFVRFTGNKAASVLISLLFGIYVSDLICGFRAFTKKAYSKITWQSLGYGVETEMVIKTGQANLRYFEVPVETVYHDKFKGVTILDALGILFSVFKWRLSK</sequence>
<proteinExistence type="predicted"/>
<feature type="domain" description="Glycosyltransferase 2-like" evidence="2">
    <location>
        <begin position="9"/>
        <end position="164"/>
    </location>
</feature>
<dbReference type="Gene3D" id="3.90.550.10">
    <property type="entry name" value="Spore Coat Polysaccharide Biosynthesis Protein SpsA, Chain A"/>
    <property type="match status" value="1"/>
</dbReference>
<dbReference type="Proteomes" id="UP000176336">
    <property type="component" value="Unassembled WGS sequence"/>
</dbReference>
<gene>
    <name evidence="3" type="ORF">A2871_00875</name>
</gene>
<dbReference type="PANTHER" id="PTHR48090:SF7">
    <property type="entry name" value="RFBJ PROTEIN"/>
    <property type="match status" value="1"/>
</dbReference>
<dbReference type="InterPro" id="IPR029044">
    <property type="entry name" value="Nucleotide-diphossugar_trans"/>
</dbReference>
<dbReference type="Pfam" id="PF00535">
    <property type="entry name" value="Glycos_transf_2"/>
    <property type="match status" value="1"/>
</dbReference>
<keyword evidence="1" id="KW-0812">Transmembrane</keyword>
<dbReference type="InterPro" id="IPR050256">
    <property type="entry name" value="Glycosyltransferase_2"/>
</dbReference>
<reference evidence="3 4" key="1">
    <citation type="journal article" date="2016" name="Nat. Commun.">
        <title>Thousands of microbial genomes shed light on interconnected biogeochemical processes in an aquifer system.</title>
        <authorList>
            <person name="Anantharaman K."/>
            <person name="Brown C.T."/>
            <person name="Hug L.A."/>
            <person name="Sharon I."/>
            <person name="Castelle C.J."/>
            <person name="Probst A.J."/>
            <person name="Thomas B.C."/>
            <person name="Singh A."/>
            <person name="Wilkins M.J."/>
            <person name="Karaoz U."/>
            <person name="Brodie E.L."/>
            <person name="Williams K.H."/>
            <person name="Hubbard S.S."/>
            <person name="Banfield J.F."/>
        </authorList>
    </citation>
    <scope>NUCLEOTIDE SEQUENCE [LARGE SCALE GENOMIC DNA]</scope>
</reference>
<evidence type="ECO:0000313" key="3">
    <source>
        <dbReference type="EMBL" id="OGE19388.1"/>
    </source>
</evidence>
<dbReference type="SUPFAM" id="SSF53448">
    <property type="entry name" value="Nucleotide-diphospho-sugar transferases"/>
    <property type="match status" value="1"/>
</dbReference>
<keyword evidence="1" id="KW-1133">Transmembrane helix</keyword>
<organism evidence="3 4">
    <name type="scientific">Candidatus Daviesbacteria bacterium RIFCSPHIGHO2_01_FULL_41_23</name>
    <dbReference type="NCBI Taxonomy" id="1797764"/>
    <lineage>
        <taxon>Bacteria</taxon>
        <taxon>Candidatus Daviesiibacteriota</taxon>
    </lineage>
</organism>
<evidence type="ECO:0000313" key="4">
    <source>
        <dbReference type="Proteomes" id="UP000176336"/>
    </source>
</evidence>
<protein>
    <recommendedName>
        <fullName evidence="2">Glycosyltransferase 2-like domain-containing protein</fullName>
    </recommendedName>
</protein>
<keyword evidence="1" id="KW-0472">Membrane</keyword>
<dbReference type="CDD" id="cd04179">
    <property type="entry name" value="DPM_DPG-synthase_like"/>
    <property type="match status" value="1"/>
</dbReference>
<dbReference type="InterPro" id="IPR001173">
    <property type="entry name" value="Glyco_trans_2-like"/>
</dbReference>